<sequence>MGMKLPSNDFYTFTKSDITLILSTAQEPYELSQNSPELVLSSKKFLIYSEQILLKTSLRFPGKEIGLFCNKLILASDRKGPLSIDVSGEDGAPVSANATGPGVPGKNGGNAGSIWLYVRDDVSPLIGQIALKSSGGNGSRGGATSHGSSIGGNGGNGGTAGNIMFLFSSPLWNALTAFKAVYERLKSAKWDTKLASLTEILANAGKTVPENGLFAGPRIYLNLGKAFQDLSYTVTASADVKSVIEKANASSDLVSSRLKALINSEDAETEVNALKAIQNDLESLKSAGSHSVEGLKKSFSKMQPNLDKELEIAVQQIYDEFAETIVSSCKNLEFDVGKSLDANPGHGGGGGNSADILIAAGKRGEDAVQPQGNLQCRHFGGSHTKADLEAFQAFLNADQCRMLLNKANTAFFAGDTENILLAKQLYGNLVDRLYILPALNSSSGRLKKAFEELDTVHKISICSITQLNEILLEASARSNRIALGYDIFGNPPHWVPRLSAKYYGVRAGRFLDTLEKLEATVEKYEEKLRQDATSTVDTKNLLGICQAGIQEATDRLNMLLKENGPLYTSAYKIALYNPIMTKKKALLKDRLKAAEDIIMTAFQVDSAFLMDIFTTLVGTDSKFAAAVNTVKIGYSMSKRNDEILGNDGVTYNKSLVVDKLSTCSGSIGSLCDSIRANTTGTVELDDPGSIKIMATEADTRALIKQFKDALGEKFFQTIESDINGYFDAIRNRNNAVVEFNAVLQLVIEAQNQKKSNEDQKIALAKTGGEAVDPTLPSVTYWMRKARDNLRLDIMELLNCQSRSICYWGLAPNIPFRNPGLLPGYQLLKNSELTLEKLFDDVWKNYASFMKSTWPDETDRNELGKIVELTAEQLAQLKQPDSNQRHTTYVTLAPDTPGFEGMANVRLTQVRVWLPGAMVKLDAVERQPITTNITHLGKEIMVPPIGETMLFDHDAVDIDFTYESKGLVTKMDIKSNAAMGRQSIDSDYRGGDSPPTEDSFAPIGPFTTWRIVLDAARNPGLDLSRVSQGFMEFSGMNRPRKLS</sequence>
<dbReference type="Proteomes" id="UP001365542">
    <property type="component" value="Unassembled WGS sequence"/>
</dbReference>
<evidence type="ECO:0000256" key="1">
    <source>
        <dbReference type="SAM" id="Coils"/>
    </source>
</evidence>
<proteinExistence type="predicted"/>
<dbReference type="EMBL" id="JAVHJO010000001">
    <property type="protein sequence ID" value="KAK6544734.1"/>
    <property type="molecule type" value="Genomic_DNA"/>
</dbReference>
<name>A0AAV9XRM3_9PEZI</name>
<dbReference type="AlphaFoldDB" id="A0AAV9XRM3"/>
<keyword evidence="3" id="KW-1185">Reference proteome</keyword>
<evidence type="ECO:0000313" key="3">
    <source>
        <dbReference type="Proteomes" id="UP001365542"/>
    </source>
</evidence>
<evidence type="ECO:0000313" key="2">
    <source>
        <dbReference type="EMBL" id="KAK6544734.1"/>
    </source>
</evidence>
<keyword evidence="1" id="KW-0175">Coiled coil</keyword>
<reference evidence="2 3" key="1">
    <citation type="submission" date="2019-10" db="EMBL/GenBank/DDBJ databases">
        <authorList>
            <person name="Palmer J.M."/>
        </authorList>
    </citation>
    <scope>NUCLEOTIDE SEQUENCE [LARGE SCALE GENOMIC DNA]</scope>
    <source>
        <strain evidence="2 3">TWF694</strain>
    </source>
</reference>
<comment type="caution">
    <text evidence="2">The sequence shown here is derived from an EMBL/GenBank/DDBJ whole genome shotgun (WGS) entry which is preliminary data.</text>
</comment>
<protein>
    <submittedName>
        <fullName evidence="2">Uncharacterized protein</fullName>
    </submittedName>
</protein>
<feature type="coiled-coil region" evidence="1">
    <location>
        <begin position="507"/>
        <end position="534"/>
    </location>
</feature>
<organism evidence="2 3">
    <name type="scientific">Orbilia ellipsospora</name>
    <dbReference type="NCBI Taxonomy" id="2528407"/>
    <lineage>
        <taxon>Eukaryota</taxon>
        <taxon>Fungi</taxon>
        <taxon>Dikarya</taxon>
        <taxon>Ascomycota</taxon>
        <taxon>Pezizomycotina</taxon>
        <taxon>Orbiliomycetes</taxon>
        <taxon>Orbiliales</taxon>
        <taxon>Orbiliaceae</taxon>
        <taxon>Orbilia</taxon>
    </lineage>
</organism>
<accession>A0AAV9XRM3</accession>
<gene>
    <name evidence="2" type="ORF">TWF694_001419</name>
</gene>